<protein>
    <submittedName>
        <fullName evidence="3">Calponin-homology (CH) domain-containing protein</fullName>
    </submittedName>
</protein>
<proteinExistence type="predicted"/>
<dbReference type="Proteomes" id="UP000279833">
    <property type="component" value="Unassembled WGS sequence"/>
</dbReference>
<keyword evidence="2" id="KW-1185">Reference proteome</keyword>
<dbReference type="WBParaSite" id="SCUD_0000661701-mRNA-1">
    <property type="protein sequence ID" value="SCUD_0000661701-mRNA-1"/>
    <property type="gene ID" value="SCUD_0000661701"/>
</dbReference>
<reference evidence="1 2" key="2">
    <citation type="submission" date="2018-11" db="EMBL/GenBank/DDBJ databases">
        <authorList>
            <consortium name="Pathogen Informatics"/>
        </authorList>
    </citation>
    <scope>NUCLEOTIDE SEQUENCE [LARGE SCALE GENOMIC DNA]</scope>
    <source>
        <strain evidence="1">Dakar</strain>
        <strain evidence="2">Dakar, Senegal</strain>
    </source>
</reference>
<dbReference type="STRING" id="6186.A0A183JV74"/>
<dbReference type="InterPro" id="IPR036872">
    <property type="entry name" value="CH_dom_sf"/>
</dbReference>
<organism evidence="3">
    <name type="scientific">Schistosoma curassoni</name>
    <dbReference type="NCBI Taxonomy" id="6186"/>
    <lineage>
        <taxon>Eukaryota</taxon>
        <taxon>Metazoa</taxon>
        <taxon>Spiralia</taxon>
        <taxon>Lophotrochozoa</taxon>
        <taxon>Platyhelminthes</taxon>
        <taxon>Trematoda</taxon>
        <taxon>Digenea</taxon>
        <taxon>Strigeidida</taxon>
        <taxon>Schistosomatoidea</taxon>
        <taxon>Schistosomatidae</taxon>
        <taxon>Schistosoma</taxon>
    </lineage>
</organism>
<reference evidence="3" key="1">
    <citation type="submission" date="2016-06" db="UniProtKB">
        <authorList>
            <consortium name="WormBaseParasite"/>
        </authorList>
    </citation>
    <scope>IDENTIFICATION</scope>
</reference>
<sequence>MGLSLSELFTFESRLEKTPNQNLSLAFHLATAEFATPRLLEPVDMRHENIDARSTAVYLLELHKAVERDRKRRSRGILEIQTAAMVSCLPCYKCVFFSELML</sequence>
<evidence type="ECO:0000313" key="3">
    <source>
        <dbReference type="WBParaSite" id="SCUD_0000661701-mRNA-1"/>
    </source>
</evidence>
<dbReference type="Gene3D" id="1.10.418.10">
    <property type="entry name" value="Calponin-like domain"/>
    <property type="match status" value="1"/>
</dbReference>
<evidence type="ECO:0000313" key="1">
    <source>
        <dbReference type="EMBL" id="VDP05753.1"/>
    </source>
</evidence>
<evidence type="ECO:0000313" key="2">
    <source>
        <dbReference type="Proteomes" id="UP000279833"/>
    </source>
</evidence>
<gene>
    <name evidence="1" type="ORF">SCUD_LOCUS6617</name>
</gene>
<name>A0A183JV74_9TREM</name>
<accession>A0A183JV74</accession>
<dbReference type="SUPFAM" id="SSF47576">
    <property type="entry name" value="Calponin-homology domain, CH-domain"/>
    <property type="match status" value="1"/>
</dbReference>
<dbReference type="EMBL" id="UZAK01015619">
    <property type="protein sequence ID" value="VDP05753.1"/>
    <property type="molecule type" value="Genomic_DNA"/>
</dbReference>
<dbReference type="AlphaFoldDB" id="A0A183JV74"/>